<dbReference type="InterPro" id="IPR027652">
    <property type="entry name" value="PRP8"/>
</dbReference>
<evidence type="ECO:0000259" key="4">
    <source>
        <dbReference type="Pfam" id="PF10596"/>
    </source>
</evidence>
<feature type="domain" description="Pre-mRNA-processing-splicing factor 8 U5-snRNA-binding" evidence="5">
    <location>
        <begin position="1172"/>
        <end position="1307"/>
    </location>
</feature>
<dbReference type="Gene3D" id="3.30.43.40">
    <property type="entry name" value="Pre-mRNA-processing-splicing factor 8, U5-snRNA-binding domain"/>
    <property type="match status" value="1"/>
</dbReference>
<proteinExistence type="predicted"/>
<reference evidence="8" key="1">
    <citation type="journal article" date="2015" name="Genome Biol. Evol.">
        <title>Nucleomorph Genome Sequences of Two Chlorarachniophytes, Amorphochlora amoebiformis and Lotharella vacuolata.</title>
        <authorList>
            <person name="Suzuki S."/>
            <person name="Shirato S."/>
            <person name="Hirakawa Y."/>
            <person name="Ishida K."/>
        </authorList>
    </citation>
    <scope>NUCLEOTIDE SEQUENCE</scope>
    <source>
        <strain evidence="8">CCMP2058</strain>
    </source>
</reference>
<dbReference type="PANTHER" id="PTHR11140">
    <property type="entry name" value="PRE-MRNA SPLICING FACTOR PRP8"/>
    <property type="match status" value="1"/>
</dbReference>
<accession>A0A0H5BIK8</accession>
<dbReference type="PANTHER" id="PTHR11140:SF0">
    <property type="entry name" value="PRE-MRNA-PROCESSING-SPLICING FACTOR 8"/>
    <property type="match status" value="1"/>
</dbReference>
<protein>
    <submittedName>
        <fullName evidence="8">mRNA splicing factor PRP8</fullName>
    </submittedName>
</protein>
<keyword evidence="8" id="KW-0542">Nucleomorph</keyword>
<dbReference type="SUPFAM" id="SSF53098">
    <property type="entry name" value="Ribonuclease H-like"/>
    <property type="match status" value="2"/>
</dbReference>
<gene>
    <name evidence="8" type="primary">prp8</name>
</gene>
<dbReference type="InterPro" id="IPR019580">
    <property type="entry name" value="Prp8_U6-snRNA-bd"/>
</dbReference>
<organism evidence="8">
    <name type="scientific">Amorphochlora amoebiformis</name>
    <dbReference type="NCBI Taxonomy" id="1561963"/>
    <lineage>
        <taxon>Eukaryota</taxon>
        <taxon>Sar</taxon>
        <taxon>Rhizaria</taxon>
        <taxon>Cercozoa</taxon>
        <taxon>Chlorarachniophyceae</taxon>
        <taxon>Amorphochlora</taxon>
    </lineage>
</organism>
<dbReference type="GO" id="GO:0030620">
    <property type="term" value="F:U2 snRNA binding"/>
    <property type="evidence" value="ECO:0007669"/>
    <property type="project" value="TreeGrafter"/>
</dbReference>
<dbReference type="Pfam" id="PF10597">
    <property type="entry name" value="U5_2-snRNA_bdg"/>
    <property type="match status" value="1"/>
</dbReference>
<evidence type="ECO:0000259" key="2">
    <source>
        <dbReference type="Pfam" id="PF08083"/>
    </source>
</evidence>
<feature type="domain" description="PRO8NT" evidence="1">
    <location>
        <begin position="7"/>
        <end position="144"/>
    </location>
</feature>
<dbReference type="Gene3D" id="1.20.80.40">
    <property type="match status" value="1"/>
</dbReference>
<sequence length="2255" mass="266341">MTNKSSTPEYLRKMLKNILQYNKMIQLKEKRIFINSLKYIPHSLYKMLENIPMPWESQKNTNILYHQSGAILFINEIPRSICKLYYAKWGSVWKSMKKEKKNRIHFSRMRFPPFDDEEVFIDYVDNIYHLPPLQSIKIEKNHYQAIPWLFENEINFKNFIETIKNKNKNIIKIPILQNLKKLSMPILNEVFDKNYFFLFDLSSFIIAKSLNIILPGGPRFEPDRQYFTDTHFENFDSDFNSSSVLTIPIRSEYKVVYSYLYNDKCMYINDFPYMYYSNSFIKFNSSNYVSFYFDPLIYPINYTKHNIRKKSMEMLLSNRLIPIFFNYKLFNKYTKISLELLWSTFPYNTKILDIKRIITISMINNWIREHCPITSPQKVRISFQKLLKNYILNQLHNKKKKLFQKKSLLKILQNSSYFSSTYMDWVEASLITCRQGHNMLNLLIHKKGLNFLHLDYNFNLKPVKTLTTKERKKSRFGNAFHLCREILRLNKLVLDAHIQFRLGNIDSFQLADGVQYLFSHVGHLTGIYRYKYKVMKQIRLCKDLKHLIYFKFNANVLHKGPGVGFWLPMWRVWIFFLRGMVPTLEKWLGNLLIRQFEGRASNKPNKSITKQRIESHFDIELRASVLGEVLDRISPNYRASKAKLILQHLSEAWRCWKANIPWIVQKIPKSIEEIIIKYVKQKADWWTNIAHYNRERIKRGATIDKNICRKNLGRLTRLFLKDYQQKQHFYLTNGPFLSSKDVVVIYRVLTAWVEMTNLKMIKFPTGNYKYGSKLLIITLEHLKDQFSLNTKLNMEQKEEMELIEFSFDNSTEILNLIKRQILIQRNFKEIYIQFMDYFDTLVPVFEINPLEKIADSFLDHFLWLEEYKLKILPNWVKPSDNTLSPLLVYNWCNAINNIYKIWEIKNGETIILMKLVLHEIHSNIDLSFLNRILRLFIDSSIVDYLSSKNNSIISFKDMSYMNILGIIRGIQFSTFIIQLYSITIDLLIIGLSRSLRLNKNSWLQNQDISSKVNEENQHPVKLYLRIINELFILLKIKRREKIEILEKYINSSNNQYHKITDYYSINNKSPTNVGTPLIKLNSNLGNALFEEMKNKVPSSFIQLKIDYLDISIYDTQIPYISCLIEGFQLKIINSFRLNEIKKSDYIAIWKLKSDNIDFGQTYCMIDIANKSIVSFQNRIRHIILTSGSSTFTKISNKWNTTLIGLVTYFRESIKSSDKLLQVIIKSENKIQNRVKMGLNSKMPSRFPPVVFYSPKEFGGLGMISMSHILIPKSELKYSTFLKHDITHFITGMSNSSHQTIPNIYRYISDWEFEFLESLMVWNEYGIKKLEAREKKKKLTIEDIENFWNKGIPRINTLFHKSRYVLNYEKGWRVRSVFKKFYNMKFNPFWWTDQKHDGKLWNLVNYRTDVIQSLGGIHGMLEHTLFKGTYFPTWEGLFWEKSSGFEETMRFRKLTNAQRSGLNQIPNRRFTLWWSPTINRANVYVGFQVQLDLTGIFMHGKIPTLKISLIQIFRSHLWQKIHESMVMDLCQILDNQSDPLGIEFVQKEIIHPRKSYKMNSSCADILIFSRFKWYSSTSTLLTDINADFREKLCSRFWLDIQLRWGDYDSHDIERYVRSKYLDYITDLFSIYPSSTGIMIGFDLCYNMYSCYGNWIPGLKMVMLNTLYKISRTNPALYVLRERIRKSLQLYSLENSETYLSTKNYGELFSNDIIWFVDDTNSYRVTIHKTAEGNFATKPINGCILIINPKTGQLLIKILHLSIWEGHRRLGQYSKWKSAEEVVNVLNSITKSEHPKKIIVTRKTLIDPLEVHLMDYSNIVIVGTDLDLPFQSILKLQNINSLVLKSPMSKIVLFNLYDNWLNSISSYTAFSRLLLILRGLHINNKKVVLLLKLDSINKSTSASTWPSLEDGDWIKIEIILKDVILGDFCKRNNIKIESLTQAEIRDIILGLDIPLIKNNKEKTSNNKIGNELVNNQNLSKTFNKDKNLITVITKTDYERIKYRSKLDWKNLLFSSLKIGKILKNITMKSDFQLPSFFFSYILPKNLIRKIITISSWFIEVYGFLYGKRAGNFKNIFEISCLVIPPQHGLDSSESLLYIQIKHASISSLMALGWIVISPCKITKVINKLLLFHKELLIKLHNWNGDKCIIIIIEKKSDSCNLISLKITLEGFDYLSNITFEKSDHFMLKNDHLNAVNVFIGTKYSGFYLIPKSGPWNMYFLRNVIGRSSHYQYKIFSPDEFINENFRIHHFDEFFKIS</sequence>
<evidence type="ECO:0000259" key="3">
    <source>
        <dbReference type="Pfam" id="PF08084"/>
    </source>
</evidence>
<dbReference type="GO" id="GO:0030619">
    <property type="term" value="F:U1 snRNA binding"/>
    <property type="evidence" value="ECO:0007669"/>
    <property type="project" value="TreeGrafter"/>
</dbReference>
<geneLocation type="nucleomorph" evidence="8"/>
<dbReference type="InterPro" id="IPR021983">
    <property type="entry name" value="PRP8_domainIV"/>
</dbReference>
<dbReference type="InterPro" id="IPR043173">
    <property type="entry name" value="Prp8_domainIV_fingers"/>
</dbReference>
<dbReference type="Gene3D" id="3.90.1570.40">
    <property type="match status" value="1"/>
</dbReference>
<feature type="domain" description="PRP8" evidence="7">
    <location>
        <begin position="1695"/>
        <end position="1923"/>
    </location>
</feature>
<dbReference type="GO" id="GO:0097157">
    <property type="term" value="F:pre-mRNA intronic binding"/>
    <property type="evidence" value="ECO:0007669"/>
    <property type="project" value="TreeGrafter"/>
</dbReference>
<dbReference type="Pfam" id="PF08082">
    <property type="entry name" value="PRO8NT"/>
    <property type="match status" value="1"/>
</dbReference>
<dbReference type="GO" id="GO:0030623">
    <property type="term" value="F:U5 snRNA binding"/>
    <property type="evidence" value="ECO:0007669"/>
    <property type="project" value="InterPro"/>
</dbReference>
<dbReference type="Pfam" id="PF08084">
    <property type="entry name" value="PROCT"/>
    <property type="match status" value="1"/>
</dbReference>
<evidence type="ECO:0000259" key="7">
    <source>
        <dbReference type="Pfam" id="PF12134"/>
    </source>
</evidence>
<dbReference type="Gene3D" id="3.40.140.10">
    <property type="entry name" value="Cytidine Deaminase, domain 2"/>
    <property type="match status" value="1"/>
</dbReference>
<dbReference type="InterPro" id="IPR012337">
    <property type="entry name" value="RNaseH-like_sf"/>
</dbReference>
<dbReference type="Pfam" id="PF12134">
    <property type="entry name" value="PRP8_domainIV"/>
    <property type="match status" value="1"/>
</dbReference>
<dbReference type="InterPro" id="IPR012591">
    <property type="entry name" value="PRO8NT"/>
</dbReference>
<feature type="domain" description="PROCN" evidence="2">
    <location>
        <begin position="333"/>
        <end position="736"/>
    </location>
</feature>
<dbReference type="GO" id="GO:0000244">
    <property type="term" value="P:spliceosomal tri-snRNP complex assembly"/>
    <property type="evidence" value="ECO:0007669"/>
    <property type="project" value="TreeGrafter"/>
</dbReference>
<name>A0A0H5BIK8_9EUKA</name>
<dbReference type="InterPro" id="IPR019582">
    <property type="entry name" value="RRM_spliceosomal_PrP8"/>
</dbReference>
<dbReference type="FunFam" id="3.90.1570.40:FF:000001">
    <property type="entry name" value="Pre-mRNA-processing-splicing factor 8"/>
    <property type="match status" value="1"/>
</dbReference>
<dbReference type="GO" id="GO:0071013">
    <property type="term" value="C:catalytic step 2 spliceosome"/>
    <property type="evidence" value="ECO:0007669"/>
    <property type="project" value="TreeGrafter"/>
</dbReference>
<dbReference type="Gene3D" id="3.30.420.230">
    <property type="match status" value="1"/>
</dbReference>
<dbReference type="InterPro" id="IPR043172">
    <property type="entry name" value="Prp8_domainIV_palm"/>
</dbReference>
<dbReference type="Pfam" id="PF10598">
    <property type="entry name" value="RRM_4"/>
    <property type="match status" value="1"/>
</dbReference>
<evidence type="ECO:0000259" key="5">
    <source>
        <dbReference type="Pfam" id="PF10597"/>
    </source>
</evidence>
<feature type="domain" description="PROCT" evidence="3">
    <location>
        <begin position="2146"/>
        <end position="2254"/>
    </location>
</feature>
<dbReference type="InterPro" id="IPR012984">
    <property type="entry name" value="PROCT"/>
</dbReference>
<dbReference type="GO" id="GO:0005682">
    <property type="term" value="C:U5 snRNP"/>
    <property type="evidence" value="ECO:0007669"/>
    <property type="project" value="TreeGrafter"/>
</dbReference>
<evidence type="ECO:0000259" key="6">
    <source>
        <dbReference type="Pfam" id="PF10598"/>
    </source>
</evidence>
<evidence type="ECO:0000313" key="8">
    <source>
        <dbReference type="EMBL" id="BAS01986.1"/>
    </source>
</evidence>
<dbReference type="InterPro" id="IPR042516">
    <property type="entry name" value="Prp8_U5-snRNA-bd_sf"/>
</dbReference>
<dbReference type="Pfam" id="PF08083">
    <property type="entry name" value="PROCN"/>
    <property type="match status" value="1"/>
</dbReference>
<dbReference type="Pfam" id="PF10596">
    <property type="entry name" value="U6-snRNA_bdg"/>
    <property type="match status" value="1"/>
</dbReference>
<dbReference type="CDD" id="cd13838">
    <property type="entry name" value="RNase_H_like_Prp8_IV"/>
    <property type="match status" value="1"/>
</dbReference>
<dbReference type="EMBL" id="AB996604">
    <property type="protein sequence ID" value="BAS01986.1"/>
    <property type="molecule type" value="Genomic_DNA"/>
</dbReference>
<feature type="domain" description="Pre-mRNA-processing-splicing factor 8 U6-snRNA-binding" evidence="4">
    <location>
        <begin position="1377"/>
        <end position="1534"/>
    </location>
</feature>
<dbReference type="InterPro" id="IPR019581">
    <property type="entry name" value="Prp8_U5-snRNA-bd"/>
</dbReference>
<dbReference type="InterPro" id="IPR012592">
    <property type="entry name" value="PROCN"/>
</dbReference>
<evidence type="ECO:0000259" key="1">
    <source>
        <dbReference type="Pfam" id="PF08082"/>
    </source>
</evidence>
<dbReference type="GO" id="GO:0017070">
    <property type="term" value="F:U6 snRNA binding"/>
    <property type="evidence" value="ECO:0007669"/>
    <property type="project" value="InterPro"/>
</dbReference>
<feature type="domain" description="RNA recognition motif spliceosomal PrP8" evidence="6">
    <location>
        <begin position="923"/>
        <end position="998"/>
    </location>
</feature>